<keyword evidence="2" id="KW-1185">Reference proteome</keyword>
<evidence type="ECO:0000313" key="1">
    <source>
        <dbReference type="EMBL" id="MCM4080857.1"/>
    </source>
</evidence>
<proteinExistence type="predicted"/>
<dbReference type="EMBL" id="JAMQOL010000035">
    <property type="protein sequence ID" value="MCM4080857.1"/>
    <property type="molecule type" value="Genomic_DNA"/>
</dbReference>
<reference evidence="1 2" key="1">
    <citation type="submission" date="2022-06" db="EMBL/GenBank/DDBJ databases">
        <title>Actinoplanes abujensis sp. nov., isolated from Nigerian arid soil.</title>
        <authorList>
            <person name="Ding P."/>
        </authorList>
    </citation>
    <scope>NUCLEOTIDE SEQUENCE [LARGE SCALE GENOMIC DNA]</scope>
    <source>
        <strain evidence="2">TRM88002</strain>
    </source>
</reference>
<accession>A0ABT0Y481</accession>
<comment type="caution">
    <text evidence="1">The sequence shown here is derived from an EMBL/GenBank/DDBJ whole genome shotgun (WGS) entry which is preliminary data.</text>
</comment>
<dbReference type="Proteomes" id="UP001523216">
    <property type="component" value="Unassembled WGS sequence"/>
</dbReference>
<dbReference type="RefSeq" id="WP_251800637.1">
    <property type="nucleotide sequence ID" value="NZ_JAMQOL010000035.1"/>
</dbReference>
<protein>
    <recommendedName>
        <fullName evidence="3">CopG family transcriptional regulator</fullName>
    </recommendedName>
</protein>
<organism evidence="1 2">
    <name type="scientific">Paractinoplanes hotanensis</name>
    <dbReference type="NCBI Taxonomy" id="2906497"/>
    <lineage>
        <taxon>Bacteria</taxon>
        <taxon>Bacillati</taxon>
        <taxon>Actinomycetota</taxon>
        <taxon>Actinomycetes</taxon>
        <taxon>Micromonosporales</taxon>
        <taxon>Micromonosporaceae</taxon>
        <taxon>Paractinoplanes</taxon>
    </lineage>
</organism>
<name>A0ABT0Y481_9ACTN</name>
<sequence>MTTPRSIRFDDAVLARLRHQASAEVGSNVSALAHRLVDEGLRMAEHPGIIFKPGPSGRRAALAYGPDVWEVVKFLREIDERGPAALVAAAETFAVDVGRITSAVSYYSDYGTEIEGEIEAAEEASLRAERAWAVQRRLIA</sequence>
<gene>
    <name evidence="1" type="ORF">LXN57_25100</name>
</gene>
<evidence type="ECO:0008006" key="3">
    <source>
        <dbReference type="Google" id="ProtNLM"/>
    </source>
</evidence>
<evidence type="ECO:0000313" key="2">
    <source>
        <dbReference type="Proteomes" id="UP001523216"/>
    </source>
</evidence>